<dbReference type="InterPro" id="IPR003423">
    <property type="entry name" value="OMP_efflux"/>
</dbReference>
<gene>
    <name evidence="4" type="ORF">Spa11_19860</name>
</gene>
<name>A0A518K7P1_9BACT</name>
<dbReference type="Gene3D" id="1.20.1600.10">
    <property type="entry name" value="Outer membrane efflux proteins (OEP)"/>
    <property type="match status" value="1"/>
</dbReference>
<feature type="coiled-coil region" evidence="2">
    <location>
        <begin position="212"/>
        <end position="239"/>
    </location>
</feature>
<proteinExistence type="inferred from homology"/>
<dbReference type="PANTHER" id="PTHR30203">
    <property type="entry name" value="OUTER MEMBRANE CATION EFFLUX PROTEIN"/>
    <property type="match status" value="1"/>
</dbReference>
<dbReference type="InterPro" id="IPR010131">
    <property type="entry name" value="MdtP/NodT-like"/>
</dbReference>
<comment type="similarity">
    <text evidence="1">Belongs to the outer membrane factor (OMF) (TC 1.B.17) family.</text>
</comment>
<evidence type="ECO:0000313" key="4">
    <source>
        <dbReference type="EMBL" id="QDV73787.1"/>
    </source>
</evidence>
<keyword evidence="2" id="KW-0175">Coiled coil</keyword>
<keyword evidence="5" id="KW-1185">Reference proteome</keyword>
<reference evidence="4 5" key="1">
    <citation type="submission" date="2019-02" db="EMBL/GenBank/DDBJ databases">
        <title>Deep-cultivation of Planctomycetes and their phenomic and genomic characterization uncovers novel biology.</title>
        <authorList>
            <person name="Wiegand S."/>
            <person name="Jogler M."/>
            <person name="Boedeker C."/>
            <person name="Pinto D."/>
            <person name="Vollmers J."/>
            <person name="Rivas-Marin E."/>
            <person name="Kohn T."/>
            <person name="Peeters S.H."/>
            <person name="Heuer A."/>
            <person name="Rast P."/>
            <person name="Oberbeckmann S."/>
            <person name="Bunk B."/>
            <person name="Jeske O."/>
            <person name="Meyerdierks A."/>
            <person name="Storesund J.E."/>
            <person name="Kallscheuer N."/>
            <person name="Luecker S."/>
            <person name="Lage O.M."/>
            <person name="Pohl T."/>
            <person name="Merkel B.J."/>
            <person name="Hornburger P."/>
            <person name="Mueller R.-W."/>
            <person name="Bruemmer F."/>
            <person name="Labrenz M."/>
            <person name="Spormann A.M."/>
            <person name="Op den Camp H."/>
            <person name="Overmann J."/>
            <person name="Amann R."/>
            <person name="Jetten M.S.M."/>
            <person name="Mascher T."/>
            <person name="Medema M.H."/>
            <person name="Devos D.P."/>
            <person name="Kaster A.-K."/>
            <person name="Ovreas L."/>
            <person name="Rohde M."/>
            <person name="Galperin M.Y."/>
            <person name="Jogler C."/>
        </authorList>
    </citation>
    <scope>NUCLEOTIDE SEQUENCE [LARGE SCALE GENOMIC DNA]</scope>
    <source>
        <strain evidence="4 5">Spa11</strain>
    </source>
</reference>
<dbReference type="Pfam" id="PF02321">
    <property type="entry name" value="OEP"/>
    <property type="match status" value="2"/>
</dbReference>
<evidence type="ECO:0000256" key="3">
    <source>
        <dbReference type="SAM" id="MobiDB-lite"/>
    </source>
</evidence>
<sequence>MARNQAIFYALATIAVVFTPGCRGTRQIRDAEYARVADAVTYANTTLVAADSAVAPPTPQFEGPQQVEELIQFALAQNPEVQAARKRIEAAALMVPVEASLPDPMLGVTTFPEPVQTAAGQQELLLNVNQKFPARRKLGSRAGVAESKADVARARLAAVELATVEQVKQAYYELYFIQQAISITESEEEELVKIRDTANARYKATLTSQQDVLRAELELSNIANELIRLRQQLDSTQARLARVLHVSPQTRLRAVDRLTNEAAPQDLAWLERRAVAARPELHAQLAALERDRRAAQLARLDYVPDVTLGATWIDTASAGISPVANGQDAVLLTAGVNLPIYRKRLDSAVRSAEASAVATARDYDALRDATLEQVADLFAKARSQQDLLLLFREDILPKARQTLEVSNRAYSVGEVDFLQLIDNFRLLLRYEVSYRRLEASLRQTTASLERVVGGPLPQSAETVPPPQQVDDENDGEPNQLPAPTEAN</sequence>
<protein>
    <submittedName>
        <fullName evidence="4">Outer membrane efflux protein</fullName>
    </submittedName>
</protein>
<dbReference type="PANTHER" id="PTHR30203:SF24">
    <property type="entry name" value="BLR4935 PROTEIN"/>
    <property type="match status" value="1"/>
</dbReference>
<feature type="region of interest" description="Disordered" evidence="3">
    <location>
        <begin position="450"/>
        <end position="487"/>
    </location>
</feature>
<organism evidence="4 5">
    <name type="scientific">Botrimarina mediterranea</name>
    <dbReference type="NCBI Taxonomy" id="2528022"/>
    <lineage>
        <taxon>Bacteria</taxon>
        <taxon>Pseudomonadati</taxon>
        <taxon>Planctomycetota</taxon>
        <taxon>Planctomycetia</taxon>
        <taxon>Pirellulales</taxon>
        <taxon>Lacipirellulaceae</taxon>
        <taxon>Botrimarina</taxon>
    </lineage>
</organism>
<dbReference type="Proteomes" id="UP000316426">
    <property type="component" value="Chromosome"/>
</dbReference>
<evidence type="ECO:0000256" key="2">
    <source>
        <dbReference type="SAM" id="Coils"/>
    </source>
</evidence>
<evidence type="ECO:0000256" key="1">
    <source>
        <dbReference type="ARBA" id="ARBA00007613"/>
    </source>
</evidence>
<dbReference type="AlphaFoldDB" id="A0A518K7P1"/>
<dbReference type="GO" id="GO:0015562">
    <property type="term" value="F:efflux transmembrane transporter activity"/>
    <property type="evidence" value="ECO:0007669"/>
    <property type="project" value="InterPro"/>
</dbReference>
<evidence type="ECO:0000313" key="5">
    <source>
        <dbReference type="Proteomes" id="UP000316426"/>
    </source>
</evidence>
<dbReference type="SUPFAM" id="SSF56954">
    <property type="entry name" value="Outer membrane efflux proteins (OEP)"/>
    <property type="match status" value="1"/>
</dbReference>
<dbReference type="KEGG" id="bmei:Spa11_19860"/>
<accession>A0A518K7P1</accession>
<dbReference type="RefSeq" id="WP_145111372.1">
    <property type="nucleotide sequence ID" value="NZ_CP036349.1"/>
</dbReference>
<dbReference type="EMBL" id="CP036349">
    <property type="protein sequence ID" value="QDV73787.1"/>
    <property type="molecule type" value="Genomic_DNA"/>
</dbReference>